<protein>
    <submittedName>
        <fullName evidence="6">Tau-Theraphotoxin-Ct1a_2</fullName>
    </submittedName>
</protein>
<evidence type="ECO:0000313" key="6">
    <source>
        <dbReference type="EMBL" id="SMD29480.1"/>
    </source>
</evidence>
<evidence type="ECO:0000256" key="2">
    <source>
        <dbReference type="ARBA" id="ARBA00022525"/>
    </source>
</evidence>
<feature type="signal peptide" evidence="5">
    <location>
        <begin position="1"/>
        <end position="20"/>
    </location>
</feature>
<sequence length="86" mass="9944">MKVPIVLAISALALLSIVYASEFEEEKLLKEVVRTVLLEKKDDTLREERDGECRYYLGGCKKDGDCCKHLQCHSFWEWCVWDGTVC</sequence>
<feature type="chain" id="PRO_5019726461" evidence="5">
    <location>
        <begin position="21"/>
        <end position="86"/>
    </location>
</feature>
<keyword evidence="3" id="KW-0800">Toxin</keyword>
<dbReference type="AlphaFoldDB" id="A0A482ZCG8"/>
<keyword evidence="5" id="KW-0732">Signal</keyword>
<dbReference type="InterPro" id="IPR011696">
    <property type="entry name" value="Huwentoxin-1"/>
</dbReference>
<dbReference type="Pfam" id="PF07740">
    <property type="entry name" value="Toxin_12"/>
    <property type="match status" value="1"/>
</dbReference>
<keyword evidence="4" id="KW-1015">Disulfide bond</keyword>
<proteinExistence type="predicted"/>
<dbReference type="GO" id="GO:0090729">
    <property type="term" value="F:toxin activity"/>
    <property type="evidence" value="ECO:0007669"/>
    <property type="project" value="UniProtKB-KW"/>
</dbReference>
<dbReference type="GO" id="GO:0005576">
    <property type="term" value="C:extracellular region"/>
    <property type="evidence" value="ECO:0007669"/>
    <property type="project" value="UniProtKB-SubCell"/>
</dbReference>
<dbReference type="SUPFAM" id="SSF57059">
    <property type="entry name" value="omega toxin-like"/>
    <property type="match status" value="1"/>
</dbReference>
<dbReference type="PROSITE" id="PS60021">
    <property type="entry name" value="HWTX_1"/>
    <property type="match status" value="1"/>
</dbReference>
<evidence type="ECO:0000256" key="1">
    <source>
        <dbReference type="ARBA" id="ARBA00004613"/>
    </source>
</evidence>
<reference evidence="6" key="2">
    <citation type="submission" date="2019-04" db="EMBL/GenBank/DDBJ databases">
        <title>Unravelling the molecular evolution of spider venoms.</title>
        <authorList>
            <person name="Pineda S."/>
        </authorList>
    </citation>
    <scope>NUCLEOTIDE SEQUENCE</scope>
</reference>
<evidence type="ECO:0000256" key="5">
    <source>
        <dbReference type="SAM" id="SignalP"/>
    </source>
</evidence>
<organism evidence="6">
    <name type="scientific">Coremiocnemis tropix</name>
    <name type="common">Australian tarantula spider</name>
    <dbReference type="NCBI Taxonomy" id="1904443"/>
    <lineage>
        <taxon>Eukaryota</taxon>
        <taxon>Metazoa</taxon>
        <taxon>Ecdysozoa</taxon>
        <taxon>Arthropoda</taxon>
        <taxon>Chelicerata</taxon>
        <taxon>Arachnida</taxon>
        <taxon>Araneae</taxon>
        <taxon>Mygalomorphae</taxon>
        <taxon>Avicularoidea</taxon>
        <taxon>Theraphosidae</taxon>
        <taxon>Coremiocnemis</taxon>
    </lineage>
</organism>
<evidence type="ECO:0000256" key="4">
    <source>
        <dbReference type="ARBA" id="ARBA00023157"/>
    </source>
</evidence>
<dbReference type="InterPro" id="IPR013140">
    <property type="entry name" value="Huwentoxin_CS1"/>
</dbReference>
<keyword evidence="2" id="KW-0964">Secreted</keyword>
<reference evidence="6" key="1">
    <citation type="submission" date="2017-03" db="EMBL/GenBank/DDBJ databases">
        <authorList>
            <person name="QRISCLOUD D."/>
        </authorList>
    </citation>
    <scope>NUCLEOTIDE SEQUENCE</scope>
</reference>
<evidence type="ECO:0000256" key="3">
    <source>
        <dbReference type="ARBA" id="ARBA00022656"/>
    </source>
</evidence>
<dbReference type="GO" id="GO:0008200">
    <property type="term" value="F:ion channel inhibitor activity"/>
    <property type="evidence" value="ECO:0007669"/>
    <property type="project" value="InterPro"/>
</dbReference>
<dbReference type="EMBL" id="HAGN01000058">
    <property type="protein sequence ID" value="SMD29480.1"/>
    <property type="molecule type" value="Transcribed_RNA"/>
</dbReference>
<name>A0A482ZCG8_CORTR</name>
<comment type="subcellular location">
    <subcellularLocation>
        <location evidence="1">Secreted</location>
    </subcellularLocation>
</comment>
<accession>A0A482ZCG8</accession>